<dbReference type="AlphaFoldDB" id="A0A7X0FN60"/>
<organism evidence="2 3">
    <name type="scientific">Microbacterium thalassium</name>
    <dbReference type="NCBI Taxonomy" id="362649"/>
    <lineage>
        <taxon>Bacteria</taxon>
        <taxon>Bacillati</taxon>
        <taxon>Actinomycetota</taxon>
        <taxon>Actinomycetes</taxon>
        <taxon>Micrococcales</taxon>
        <taxon>Microbacteriaceae</taxon>
        <taxon>Microbacterium</taxon>
    </lineage>
</organism>
<dbReference type="Gene3D" id="3.20.20.80">
    <property type="entry name" value="Glycosidases"/>
    <property type="match status" value="2"/>
</dbReference>
<dbReference type="RefSeq" id="WP_184749802.1">
    <property type="nucleotide sequence ID" value="NZ_BAAAJR010000003.1"/>
</dbReference>
<dbReference type="Pfam" id="PF12876">
    <property type="entry name" value="Cellulase-like"/>
    <property type="match status" value="2"/>
</dbReference>
<name>A0A7X0FN60_9MICO</name>
<proteinExistence type="predicted"/>
<protein>
    <recommendedName>
        <fullName evidence="4">Sugar-binding cellulase-like protein</fullName>
    </recommendedName>
</protein>
<comment type="caution">
    <text evidence="2">The sequence shown here is derived from an EMBL/GenBank/DDBJ whole genome shotgun (WGS) entry which is preliminary data.</text>
</comment>
<sequence>MTERYLGSGAIPRDESSPTGPVPAHLPERLAITLWDFSWYTQAGPGEPYADLDAAVVDAAELGYNAVRICAAPLLLFGGLGLDDLAGALEIEGLGASPAGGFFGQRTRWYDTPGGFTIDLRARLLALFDAAERHGIVIILASWEYQQSPAFAAEPEWFETIDAIPLDARYRVLADAWDRMIGWLTTHGHRDRIALVELHNEVDFSILPDLADGGAAQVERLRTRHPDLVVTASYGKPPHLAMHRVPDGLGAAQFHVYSYGVLDELQSLLDIRAEGSEGFPNAALRSMLRPDAPTPEAYGRAADWKYRATVVTDQMIYGYDWIDETAWDAWLFDHYAPYEQVMRREIASRTIAIAAWARWKNIPAVVGEGWVGYTPLHGTFEESGIGRALAEHGIDTAIAHGVWGVVLCSNAAPHHPMWQQREWQRTMTARILAASAAAREPV</sequence>
<dbReference type="Proteomes" id="UP000537775">
    <property type="component" value="Unassembled WGS sequence"/>
</dbReference>
<evidence type="ECO:0000313" key="2">
    <source>
        <dbReference type="EMBL" id="MBB6390563.1"/>
    </source>
</evidence>
<feature type="region of interest" description="Disordered" evidence="1">
    <location>
        <begin position="1"/>
        <end position="22"/>
    </location>
</feature>
<evidence type="ECO:0008006" key="4">
    <source>
        <dbReference type="Google" id="ProtNLM"/>
    </source>
</evidence>
<dbReference type="InterPro" id="IPR016181">
    <property type="entry name" value="Acyl_CoA_acyltransferase"/>
</dbReference>
<dbReference type="InterPro" id="IPR024778">
    <property type="entry name" value="Put_cellulase"/>
</dbReference>
<dbReference type="EMBL" id="JACHML010000001">
    <property type="protein sequence ID" value="MBB6390563.1"/>
    <property type="molecule type" value="Genomic_DNA"/>
</dbReference>
<dbReference type="SUPFAM" id="SSF55729">
    <property type="entry name" value="Acyl-CoA N-acyltransferases (Nat)"/>
    <property type="match status" value="1"/>
</dbReference>
<dbReference type="SUPFAM" id="SSF51445">
    <property type="entry name" value="(Trans)glycosidases"/>
    <property type="match status" value="1"/>
</dbReference>
<dbReference type="InterPro" id="IPR017853">
    <property type="entry name" value="GH"/>
</dbReference>
<gene>
    <name evidence="2" type="ORF">HD594_000876</name>
</gene>
<keyword evidence="3" id="KW-1185">Reference proteome</keyword>
<evidence type="ECO:0000313" key="3">
    <source>
        <dbReference type="Proteomes" id="UP000537775"/>
    </source>
</evidence>
<accession>A0A7X0FN60</accession>
<reference evidence="2 3" key="1">
    <citation type="submission" date="2020-08" db="EMBL/GenBank/DDBJ databases">
        <title>Sequencing the genomes of 1000 actinobacteria strains.</title>
        <authorList>
            <person name="Klenk H.-P."/>
        </authorList>
    </citation>
    <scope>NUCLEOTIDE SEQUENCE [LARGE SCALE GENOMIC DNA]</scope>
    <source>
        <strain evidence="2 3">DSM 12511</strain>
    </source>
</reference>
<evidence type="ECO:0000256" key="1">
    <source>
        <dbReference type="SAM" id="MobiDB-lite"/>
    </source>
</evidence>